<gene>
    <name evidence="4" type="ORF">DFP95_107163</name>
</gene>
<dbReference type="GO" id="GO:0003677">
    <property type="term" value="F:DNA binding"/>
    <property type="evidence" value="ECO:0007669"/>
    <property type="project" value="UniProtKB-UniRule"/>
</dbReference>
<comment type="caution">
    <text evidence="4">The sequence shown here is derived from an EMBL/GenBank/DDBJ whole genome shotgun (WGS) entry which is preliminary data.</text>
</comment>
<dbReference type="PANTHER" id="PTHR43479:SF11">
    <property type="entry name" value="ACREF_ENVCD OPERON REPRESSOR-RELATED"/>
    <property type="match status" value="1"/>
</dbReference>
<evidence type="ECO:0000313" key="5">
    <source>
        <dbReference type="Proteomes" id="UP000256869"/>
    </source>
</evidence>
<dbReference type="PROSITE" id="PS50977">
    <property type="entry name" value="HTH_TETR_2"/>
    <property type="match status" value="1"/>
</dbReference>
<dbReference type="PANTHER" id="PTHR43479">
    <property type="entry name" value="ACREF/ENVCD OPERON REPRESSOR-RELATED"/>
    <property type="match status" value="1"/>
</dbReference>
<dbReference type="SUPFAM" id="SSF46689">
    <property type="entry name" value="Homeodomain-like"/>
    <property type="match status" value="1"/>
</dbReference>
<dbReference type="RefSeq" id="WP_181907433.1">
    <property type="nucleotide sequence ID" value="NZ_QRDY01000007.1"/>
</dbReference>
<dbReference type="Gene3D" id="1.10.357.10">
    <property type="entry name" value="Tetracycline Repressor, domain 2"/>
    <property type="match status" value="1"/>
</dbReference>
<dbReference type="InterPro" id="IPR050624">
    <property type="entry name" value="HTH-type_Tx_Regulator"/>
</dbReference>
<dbReference type="InterPro" id="IPR032551">
    <property type="entry name" value="BscR_C"/>
</dbReference>
<accession>A0A3D9IC14</accession>
<dbReference type="InterPro" id="IPR009057">
    <property type="entry name" value="Homeodomain-like_sf"/>
</dbReference>
<evidence type="ECO:0000256" key="1">
    <source>
        <dbReference type="ARBA" id="ARBA00023125"/>
    </source>
</evidence>
<dbReference type="InterPro" id="IPR001647">
    <property type="entry name" value="HTH_TetR"/>
</dbReference>
<organism evidence="4 5">
    <name type="scientific">Cohnella lupini</name>
    <dbReference type="NCBI Taxonomy" id="1294267"/>
    <lineage>
        <taxon>Bacteria</taxon>
        <taxon>Bacillati</taxon>
        <taxon>Bacillota</taxon>
        <taxon>Bacilli</taxon>
        <taxon>Bacillales</taxon>
        <taxon>Paenibacillaceae</taxon>
        <taxon>Cohnella</taxon>
    </lineage>
</organism>
<dbReference type="Pfam" id="PF00440">
    <property type="entry name" value="TetR_N"/>
    <property type="match status" value="1"/>
</dbReference>
<sequence>MFEQYSSAQRAILETVLKLISHKDLQATSMSIISKESGIPIGTIYNNFGSKEEIINELFKGIADHFTYAVLQGFDEDLSVRDRFSRVWNNLFEASIENLEAFQFLEQYSFSPYINEETKQAVYERNWCFNVGLMYQKEMEEGLFIGKSPRLTVQMHYGMVVFLIKSRLYNINELTDEVMQTAIQSCWNSVSIDMWLPFAKSKA</sequence>
<evidence type="ECO:0000256" key="2">
    <source>
        <dbReference type="PROSITE-ProRule" id="PRU00335"/>
    </source>
</evidence>
<evidence type="ECO:0000259" key="3">
    <source>
        <dbReference type="PROSITE" id="PS50977"/>
    </source>
</evidence>
<dbReference type="Pfam" id="PF16295">
    <property type="entry name" value="TetR_C_10"/>
    <property type="match status" value="1"/>
</dbReference>
<feature type="DNA-binding region" description="H-T-H motif" evidence="2">
    <location>
        <begin position="29"/>
        <end position="48"/>
    </location>
</feature>
<dbReference type="EMBL" id="QRDY01000007">
    <property type="protein sequence ID" value="RED59324.1"/>
    <property type="molecule type" value="Genomic_DNA"/>
</dbReference>
<feature type="domain" description="HTH tetR-type" evidence="3">
    <location>
        <begin position="6"/>
        <end position="66"/>
    </location>
</feature>
<keyword evidence="5" id="KW-1185">Reference proteome</keyword>
<evidence type="ECO:0000313" key="4">
    <source>
        <dbReference type="EMBL" id="RED59324.1"/>
    </source>
</evidence>
<dbReference type="AlphaFoldDB" id="A0A3D9IC14"/>
<protein>
    <submittedName>
        <fullName evidence="4">TetR family transcriptional regulator</fullName>
    </submittedName>
</protein>
<proteinExistence type="predicted"/>
<reference evidence="4 5" key="1">
    <citation type="submission" date="2018-07" db="EMBL/GenBank/DDBJ databases">
        <title>Genomic Encyclopedia of Type Strains, Phase III (KMG-III): the genomes of soil and plant-associated and newly described type strains.</title>
        <authorList>
            <person name="Whitman W."/>
        </authorList>
    </citation>
    <scope>NUCLEOTIDE SEQUENCE [LARGE SCALE GENOMIC DNA]</scope>
    <source>
        <strain evidence="4 5">CECT 8236</strain>
    </source>
</reference>
<name>A0A3D9IC14_9BACL</name>
<dbReference type="Proteomes" id="UP000256869">
    <property type="component" value="Unassembled WGS sequence"/>
</dbReference>
<keyword evidence="1 2" id="KW-0238">DNA-binding</keyword>